<accession>A0A6S6P4L8</accession>
<feature type="domain" description="AMP-dependent synthetase/ligase" evidence="3">
    <location>
        <begin position="82"/>
        <end position="402"/>
    </location>
</feature>
<dbReference type="InterPro" id="IPR042099">
    <property type="entry name" value="ANL_N_sf"/>
</dbReference>
<evidence type="ECO:0000313" key="4">
    <source>
        <dbReference type="EMBL" id="BCI53389.1"/>
    </source>
</evidence>
<dbReference type="Gene3D" id="3.40.50.12780">
    <property type="entry name" value="N-terminal domain of ligase-like"/>
    <property type="match status" value="1"/>
</dbReference>
<evidence type="ECO:0000256" key="1">
    <source>
        <dbReference type="ARBA" id="ARBA00022741"/>
    </source>
</evidence>
<proteinExistence type="predicted"/>
<evidence type="ECO:0000259" key="3">
    <source>
        <dbReference type="Pfam" id="PF00501"/>
    </source>
</evidence>
<dbReference type="EMBL" id="AP023287">
    <property type="protein sequence ID" value="BCI53389.1"/>
    <property type="molecule type" value="Genomic_DNA"/>
</dbReference>
<dbReference type="GO" id="GO:0016020">
    <property type="term" value="C:membrane"/>
    <property type="evidence" value="ECO:0007669"/>
    <property type="project" value="TreeGrafter"/>
</dbReference>
<dbReference type="InterPro" id="IPR000873">
    <property type="entry name" value="AMP-dep_synth/lig_dom"/>
</dbReference>
<name>A0A6S6P4L8_9MYCO</name>
<dbReference type="SUPFAM" id="SSF56801">
    <property type="entry name" value="Acetyl-CoA synthetase-like"/>
    <property type="match status" value="1"/>
</dbReference>
<dbReference type="GO" id="GO:0005524">
    <property type="term" value="F:ATP binding"/>
    <property type="evidence" value="ECO:0007669"/>
    <property type="project" value="UniProtKB-KW"/>
</dbReference>
<keyword evidence="1" id="KW-0547">Nucleotide-binding</keyword>
<organism evidence="4 5">
    <name type="scientific">Mycolicibacterium litorale</name>
    <dbReference type="NCBI Taxonomy" id="758802"/>
    <lineage>
        <taxon>Bacteria</taxon>
        <taxon>Bacillati</taxon>
        <taxon>Actinomycetota</taxon>
        <taxon>Actinomycetes</taxon>
        <taxon>Mycobacteriales</taxon>
        <taxon>Mycobacteriaceae</taxon>
        <taxon>Mycolicibacterium</taxon>
    </lineage>
</organism>
<dbReference type="PANTHER" id="PTHR43272:SF33">
    <property type="entry name" value="AMP-BINDING DOMAIN-CONTAINING PROTEIN-RELATED"/>
    <property type="match status" value="1"/>
</dbReference>
<keyword evidence="2" id="KW-0067">ATP-binding</keyword>
<evidence type="ECO:0000313" key="5">
    <source>
        <dbReference type="Proteomes" id="UP000515734"/>
    </source>
</evidence>
<dbReference type="Proteomes" id="UP000515734">
    <property type="component" value="Chromosome"/>
</dbReference>
<dbReference type="GO" id="GO:0004467">
    <property type="term" value="F:long-chain fatty acid-CoA ligase activity"/>
    <property type="evidence" value="ECO:0007669"/>
    <property type="project" value="TreeGrafter"/>
</dbReference>
<reference evidence="4 5" key="1">
    <citation type="submission" date="2020-07" db="EMBL/GenBank/DDBJ databases">
        <title>Complete genome sequence of Mycolicibacterium litorale like strain isolated from cardiac implantable electronic device infection.</title>
        <authorList>
            <person name="Fukano H."/>
            <person name="Miyama H."/>
            <person name="Hoshino Y."/>
        </authorList>
    </citation>
    <scope>NUCLEOTIDE SEQUENCE [LARGE SCALE GENOMIC DNA]</scope>
    <source>
        <strain evidence="4 5">NIIDNTM18</strain>
    </source>
</reference>
<dbReference type="Pfam" id="PF00501">
    <property type="entry name" value="AMP-binding"/>
    <property type="match status" value="1"/>
</dbReference>
<gene>
    <name evidence="4" type="ORF">NIIDNTM18_26670</name>
</gene>
<protein>
    <recommendedName>
        <fullName evidence="3">AMP-dependent synthetase/ligase domain-containing protein</fullName>
    </recommendedName>
</protein>
<evidence type="ECO:0000256" key="2">
    <source>
        <dbReference type="ARBA" id="ARBA00022840"/>
    </source>
</evidence>
<sequence>MLTAARRFATVGGPVPAETKDHLVIAHPDVSCVGSAEWTRPRLAELLQALIYRHGDRPLVGQRARVPRIDPRTGWTTATLTDRFATASGGELWARVRAVAAALHRGAGPPVRRADAVVTIAPPGIDGLVIDMVCAHLGLVSVPLPPDVPAESIAEILTRTRPSVVAVTVDRLDVTCGAMTTTDLPSRLIALDYRLQLSGHREIVDRANRRLGASPILLTGLDELADRGCRLPSAPLFTHGDGGRPAMVSYRGGSSQSVVVTEETLSRLWSKALLPHDGWPVDSLTYIPLDHPGGRLPLVSALRSGGTTHFGTGTDTASLVDDLAILRPTELGLVPAVVDRLFHHHRTVMDRFVAAGADAETAQRRADRYLRDDVVGGRVIDAWVSAPLSGGLQHFIDRVLGIRVVAVSR</sequence>
<dbReference type="PANTHER" id="PTHR43272">
    <property type="entry name" value="LONG-CHAIN-FATTY-ACID--COA LIGASE"/>
    <property type="match status" value="1"/>
</dbReference>
<dbReference type="AlphaFoldDB" id="A0A6S6P4L8"/>